<dbReference type="PROSITE" id="PS50920">
    <property type="entry name" value="SOLCAR"/>
    <property type="match status" value="1"/>
</dbReference>
<comment type="subcellular location">
    <subcellularLocation>
        <location evidence="1">Membrane</location>
        <topology evidence="1">Multi-pass membrane protein</topology>
    </subcellularLocation>
</comment>
<feature type="transmembrane region" description="Helical" evidence="6">
    <location>
        <begin position="183"/>
        <end position="203"/>
    </location>
</feature>
<accession>A0ABQ6MAC7</accession>
<evidence type="ECO:0008006" key="10">
    <source>
        <dbReference type="Google" id="ProtNLM"/>
    </source>
</evidence>
<protein>
    <recommendedName>
        <fullName evidence="10">Mitochondrial carrier</fullName>
    </recommendedName>
</protein>
<evidence type="ECO:0000256" key="7">
    <source>
        <dbReference type="SAM" id="SignalP"/>
    </source>
</evidence>
<sequence length="302" mass="32210">MKPSLVIPLLCFLLQQALAFYVGLSPAESGAPPSVLAQALRRALAGGIGGAIGGAIQVLTMMWLRTAMNVQYRDGGSLSHTLRSLYKEGGVPRFYRGLTFALLQNPLSRFGDTFANVGVLAVFLSAAPHVPLGLQTALASACGSIWRVAITPLDTLKTTLQVSGAGGYDLLLSRVKTAGVGTLWNGALANASASFVGSFPWFFTFNLLDEHLPPFNVLLRAAVMGCVATAVSDVVSNSLRVVKTLKQTASSQISYREAARRVVAQDGWRGLFLRGLSTRIIANTIQSMIFSVMWKYVEASIA</sequence>
<comment type="caution">
    <text evidence="8">The sequence shown here is derived from an EMBL/GenBank/DDBJ whole genome shotgun (WGS) entry which is preliminary data.</text>
</comment>
<feature type="repeat" description="Solcar" evidence="4">
    <location>
        <begin position="130"/>
        <end position="211"/>
    </location>
</feature>
<keyword evidence="6" id="KW-1133">Transmembrane helix</keyword>
<feature type="transmembrane region" description="Helical" evidence="6">
    <location>
        <begin position="43"/>
        <end position="64"/>
    </location>
</feature>
<evidence type="ECO:0000256" key="4">
    <source>
        <dbReference type="PROSITE-ProRule" id="PRU00282"/>
    </source>
</evidence>
<dbReference type="Gene3D" id="1.50.40.10">
    <property type="entry name" value="Mitochondrial carrier domain"/>
    <property type="match status" value="1"/>
</dbReference>
<keyword evidence="2 4" id="KW-0812">Transmembrane</keyword>
<dbReference type="SUPFAM" id="SSF103506">
    <property type="entry name" value="Mitochondrial carrier"/>
    <property type="match status" value="1"/>
</dbReference>
<evidence type="ECO:0000313" key="8">
    <source>
        <dbReference type="EMBL" id="GMI22472.1"/>
    </source>
</evidence>
<feature type="transmembrane region" description="Helical" evidence="6">
    <location>
        <begin position="215"/>
        <end position="236"/>
    </location>
</feature>
<proteinExistence type="inferred from homology"/>
<name>A0ABQ6MAC7_9STRA</name>
<dbReference type="Pfam" id="PF00153">
    <property type="entry name" value="Mito_carr"/>
    <property type="match status" value="3"/>
</dbReference>
<evidence type="ECO:0000256" key="1">
    <source>
        <dbReference type="ARBA" id="ARBA00004141"/>
    </source>
</evidence>
<evidence type="ECO:0000256" key="6">
    <source>
        <dbReference type="SAM" id="Phobius"/>
    </source>
</evidence>
<reference evidence="8 9" key="1">
    <citation type="journal article" date="2023" name="Commun. Biol.">
        <title>Genome analysis of Parmales, the sister group of diatoms, reveals the evolutionary specialization of diatoms from phago-mixotrophs to photoautotrophs.</title>
        <authorList>
            <person name="Ban H."/>
            <person name="Sato S."/>
            <person name="Yoshikawa S."/>
            <person name="Yamada K."/>
            <person name="Nakamura Y."/>
            <person name="Ichinomiya M."/>
            <person name="Sato N."/>
            <person name="Blanc-Mathieu R."/>
            <person name="Endo H."/>
            <person name="Kuwata A."/>
            <person name="Ogata H."/>
        </authorList>
    </citation>
    <scope>NUCLEOTIDE SEQUENCE [LARGE SCALE GENOMIC DNA]</scope>
</reference>
<evidence type="ECO:0000313" key="9">
    <source>
        <dbReference type="Proteomes" id="UP001165060"/>
    </source>
</evidence>
<keyword evidence="9" id="KW-1185">Reference proteome</keyword>
<evidence type="ECO:0000256" key="3">
    <source>
        <dbReference type="ARBA" id="ARBA00023136"/>
    </source>
</evidence>
<organism evidence="8 9">
    <name type="scientific">Tetraparma gracilis</name>
    <dbReference type="NCBI Taxonomy" id="2962635"/>
    <lineage>
        <taxon>Eukaryota</taxon>
        <taxon>Sar</taxon>
        <taxon>Stramenopiles</taxon>
        <taxon>Ochrophyta</taxon>
        <taxon>Bolidophyceae</taxon>
        <taxon>Parmales</taxon>
        <taxon>Triparmaceae</taxon>
        <taxon>Tetraparma</taxon>
    </lineage>
</organism>
<feature type="chain" id="PRO_5046853594" description="Mitochondrial carrier" evidence="7">
    <location>
        <begin position="20"/>
        <end position="302"/>
    </location>
</feature>
<gene>
    <name evidence="8" type="ORF">TeGR_g10291</name>
</gene>
<dbReference type="PANTHER" id="PTHR47567">
    <property type="entry name" value="MITOCHONDRIAL SUBSTRATE/SOLUTE CARRIER"/>
    <property type="match status" value="1"/>
</dbReference>
<keyword evidence="5" id="KW-0813">Transport</keyword>
<keyword evidence="3 4" id="KW-0472">Membrane</keyword>
<dbReference type="PANTHER" id="PTHR47567:SF1">
    <property type="entry name" value="NAD-DEPENDENT EPIMERASE_DEHYDRATASE DOMAIN-CONTAINING PROTEIN"/>
    <property type="match status" value="1"/>
</dbReference>
<dbReference type="InterPro" id="IPR023395">
    <property type="entry name" value="MCP_dom_sf"/>
</dbReference>
<evidence type="ECO:0000256" key="5">
    <source>
        <dbReference type="RuleBase" id="RU000488"/>
    </source>
</evidence>
<dbReference type="EMBL" id="BRYB01003902">
    <property type="protein sequence ID" value="GMI22472.1"/>
    <property type="molecule type" value="Genomic_DNA"/>
</dbReference>
<dbReference type="InterPro" id="IPR018108">
    <property type="entry name" value="MCP_transmembrane"/>
</dbReference>
<feature type="signal peptide" evidence="7">
    <location>
        <begin position="1"/>
        <end position="19"/>
    </location>
</feature>
<evidence type="ECO:0000256" key="2">
    <source>
        <dbReference type="ARBA" id="ARBA00022692"/>
    </source>
</evidence>
<dbReference type="Proteomes" id="UP001165060">
    <property type="component" value="Unassembled WGS sequence"/>
</dbReference>
<keyword evidence="7" id="KW-0732">Signal</keyword>
<comment type="similarity">
    <text evidence="5">Belongs to the mitochondrial carrier (TC 2.A.29) family.</text>
</comment>